<comment type="caution">
    <text evidence="1">The sequence shown here is derived from an EMBL/GenBank/DDBJ whole genome shotgun (WGS) entry which is preliminary data.</text>
</comment>
<proteinExistence type="predicted"/>
<organism evidence="1 2">
    <name type="scientific">Aspergillus melleus</name>
    <dbReference type="NCBI Taxonomy" id="138277"/>
    <lineage>
        <taxon>Eukaryota</taxon>
        <taxon>Fungi</taxon>
        <taxon>Dikarya</taxon>
        <taxon>Ascomycota</taxon>
        <taxon>Pezizomycotina</taxon>
        <taxon>Eurotiomycetes</taxon>
        <taxon>Eurotiomycetidae</taxon>
        <taxon>Eurotiales</taxon>
        <taxon>Aspergillaceae</taxon>
        <taxon>Aspergillus</taxon>
        <taxon>Aspergillus subgen. Circumdati</taxon>
    </lineage>
</organism>
<reference evidence="1 2" key="1">
    <citation type="journal article" date="2023" name="ACS Omega">
        <title>Identification of the Neoaspergillic Acid Biosynthesis Gene Cluster by Establishing an In Vitro CRISPR-Ribonucleoprotein Genetic System in Aspergillus melleus.</title>
        <authorList>
            <person name="Yuan B."/>
            <person name="Grau M.F."/>
            <person name="Murata R.M."/>
            <person name="Torok T."/>
            <person name="Venkateswaran K."/>
            <person name="Stajich J.E."/>
            <person name="Wang C.C.C."/>
        </authorList>
    </citation>
    <scope>NUCLEOTIDE SEQUENCE [LARGE SCALE GENOMIC DNA]</scope>
    <source>
        <strain evidence="1 2">IMV 1140</strain>
    </source>
</reference>
<accession>A0ACC3B7E5</accession>
<dbReference type="Proteomes" id="UP001177260">
    <property type="component" value="Unassembled WGS sequence"/>
</dbReference>
<evidence type="ECO:0000313" key="1">
    <source>
        <dbReference type="EMBL" id="KAK1146384.1"/>
    </source>
</evidence>
<name>A0ACC3B7E5_9EURO</name>
<sequence>MPVPLKVPTFTPLSPCTSIYIPPSTAKPTPQTITPPPPLILLCTYLNASTAHINKYASFYKRLFPTSRILLVTTFSEHFLFQSSRSWTTDLDPAVTALLALSGQDQNHVQRQDQRHDRGIGTEKEGQKILIHVISTGGATAAMKIAEAYKARSGATLPIAKMVLDSCPGVQGWGSTVGAFSVGLAASGSSHAAPLSWGWFFGRVEALVMGVALRVFFGLWFLVESLMGIENVVGVVRGKLNDKTLFRDDATRSYIYSGKDEFVRAQDVEEHADEAERRGYEVLRVRYGDSGHAGHLLQDEGRFRASVLHLWDSEVLSGPGMIVCAW</sequence>
<protein>
    <submittedName>
        <fullName evidence="1">Uncharacterized protein</fullName>
    </submittedName>
</protein>
<gene>
    <name evidence="1" type="ORF">N8T08_003171</name>
</gene>
<evidence type="ECO:0000313" key="2">
    <source>
        <dbReference type="Proteomes" id="UP001177260"/>
    </source>
</evidence>
<keyword evidence="2" id="KW-1185">Reference proteome</keyword>
<dbReference type="EMBL" id="JAOPJF010000018">
    <property type="protein sequence ID" value="KAK1146384.1"/>
    <property type="molecule type" value="Genomic_DNA"/>
</dbReference>